<evidence type="ECO:0000313" key="2">
    <source>
        <dbReference type="Proteomes" id="UP001209755"/>
    </source>
</evidence>
<sequence>MPAPTSTDADTLFAACRRQASSSTERHSGATKLTISERRMPLMGRLRNPCQLVSEGMKMKPIPLP</sequence>
<organism evidence="1 2">
    <name type="scientific">Rhodobium gokarnense</name>
    <dbReference type="NCBI Taxonomy" id="364296"/>
    <lineage>
        <taxon>Bacteria</taxon>
        <taxon>Pseudomonadati</taxon>
        <taxon>Pseudomonadota</taxon>
        <taxon>Alphaproteobacteria</taxon>
        <taxon>Hyphomicrobiales</taxon>
        <taxon>Rhodobiaceae</taxon>
        <taxon>Rhodobium</taxon>
    </lineage>
</organism>
<accession>A0ABT3HEI6</accession>
<name>A0ABT3HEI6_9HYPH</name>
<protein>
    <submittedName>
        <fullName evidence="1">Uncharacterized protein</fullName>
    </submittedName>
</protein>
<proteinExistence type="predicted"/>
<keyword evidence="2" id="KW-1185">Reference proteome</keyword>
<dbReference type="Proteomes" id="UP001209755">
    <property type="component" value="Unassembled WGS sequence"/>
</dbReference>
<dbReference type="EMBL" id="JAOQNS010000009">
    <property type="protein sequence ID" value="MCW2308828.1"/>
    <property type="molecule type" value="Genomic_DNA"/>
</dbReference>
<comment type="caution">
    <text evidence="1">The sequence shown here is derived from an EMBL/GenBank/DDBJ whole genome shotgun (WGS) entry which is preliminary data.</text>
</comment>
<reference evidence="2" key="1">
    <citation type="submission" date="2023-07" db="EMBL/GenBank/DDBJ databases">
        <title>Genome sequencing of Purple Non-Sulfur Bacteria from various extreme environments.</title>
        <authorList>
            <person name="Mayer M."/>
        </authorList>
    </citation>
    <scope>NUCLEOTIDE SEQUENCE [LARGE SCALE GENOMIC DNA]</scope>
    <source>
        <strain evidence="2">DSM 17935</strain>
    </source>
</reference>
<gene>
    <name evidence="1" type="ORF">M2319_003177</name>
</gene>
<evidence type="ECO:0000313" key="1">
    <source>
        <dbReference type="EMBL" id="MCW2308828.1"/>
    </source>
</evidence>